<protein>
    <submittedName>
        <fullName evidence="2">Uncharacterized protein</fullName>
    </submittedName>
</protein>
<feature type="compositionally biased region" description="Basic residues" evidence="1">
    <location>
        <begin position="35"/>
        <end position="49"/>
    </location>
</feature>
<dbReference type="AlphaFoldDB" id="A0A9I9CR56"/>
<sequence length="100" mass="11555">MAKGTAGIKRKEDTRKWKELNGKHNSQSRPEKSPSTKRKKHRETRNRRGRFQEDEVSVIKIRVSAPFWSVEAIAKLLLFFFPFTARLMKVARGGSTNQIA</sequence>
<evidence type="ECO:0000313" key="2">
    <source>
        <dbReference type="EnsemblPlants" id="MELO3C007282.2.1"/>
    </source>
</evidence>
<reference evidence="2" key="1">
    <citation type="submission" date="2023-03" db="UniProtKB">
        <authorList>
            <consortium name="EnsemblPlants"/>
        </authorList>
    </citation>
    <scope>IDENTIFICATION</scope>
</reference>
<evidence type="ECO:0000256" key="1">
    <source>
        <dbReference type="SAM" id="MobiDB-lite"/>
    </source>
</evidence>
<dbReference type="Gramene" id="MELO3C007282.2.1">
    <property type="protein sequence ID" value="MELO3C007282.2.1"/>
    <property type="gene ID" value="MELO3C007282.2"/>
</dbReference>
<name>A0A9I9CR56_CUCME</name>
<organism evidence="2">
    <name type="scientific">Cucumis melo</name>
    <name type="common">Muskmelon</name>
    <dbReference type="NCBI Taxonomy" id="3656"/>
    <lineage>
        <taxon>Eukaryota</taxon>
        <taxon>Viridiplantae</taxon>
        <taxon>Streptophyta</taxon>
        <taxon>Embryophyta</taxon>
        <taxon>Tracheophyta</taxon>
        <taxon>Spermatophyta</taxon>
        <taxon>Magnoliopsida</taxon>
        <taxon>eudicotyledons</taxon>
        <taxon>Gunneridae</taxon>
        <taxon>Pentapetalae</taxon>
        <taxon>rosids</taxon>
        <taxon>fabids</taxon>
        <taxon>Cucurbitales</taxon>
        <taxon>Cucurbitaceae</taxon>
        <taxon>Benincaseae</taxon>
        <taxon>Cucumis</taxon>
    </lineage>
</organism>
<feature type="region of interest" description="Disordered" evidence="1">
    <location>
        <begin position="1"/>
        <end position="51"/>
    </location>
</feature>
<dbReference type="EnsemblPlants" id="MELO3C007282.2.1">
    <property type="protein sequence ID" value="MELO3C007282.2.1"/>
    <property type="gene ID" value="MELO3C007282.2"/>
</dbReference>
<proteinExistence type="predicted"/>
<accession>A0A9I9CR56</accession>
<feature type="compositionally biased region" description="Basic and acidic residues" evidence="1">
    <location>
        <begin position="9"/>
        <end position="22"/>
    </location>
</feature>